<dbReference type="Proteomes" id="UP000323994">
    <property type="component" value="Unassembled WGS sequence"/>
</dbReference>
<sequence>MATNTTFELGSKELLKEGYVALQGQLKVIESAFKKLMTSDEELALNLYTLLFSVYDSCKTILILTPHYQVRDCFLTARTIYELTLNIGYIAAGGKEALDKAQRHLQQKSYRDLQRELNIESINISVKTLGIKNLIISKDLQDALEEFTTKKGFEVRSWTGDNVFYKIETISKKYGQKIKDILNIGLFNIYRHASEIAHGTLFGLFYIIGATEMKKRPQDTQQLLTFHRQHLTLIILTICLLIEANLTFMNDFSDLKDEISESEKITLCFSAKSKRTD</sequence>
<keyword evidence="2" id="KW-1185">Reference proteome</keyword>
<dbReference type="OrthoDB" id="8478803at2"/>
<dbReference type="AlphaFoldDB" id="A0A5M8QLR1"/>
<accession>A0A5M8QLR1</accession>
<evidence type="ECO:0000313" key="1">
    <source>
        <dbReference type="EMBL" id="KAA6437085.1"/>
    </source>
</evidence>
<dbReference type="InterPro" id="IPR043733">
    <property type="entry name" value="DUF5677"/>
</dbReference>
<dbReference type="RefSeq" id="WP_139013843.1">
    <property type="nucleotide sequence ID" value="NZ_VBSN01000059.1"/>
</dbReference>
<evidence type="ECO:0000313" key="2">
    <source>
        <dbReference type="Proteomes" id="UP000323994"/>
    </source>
</evidence>
<gene>
    <name evidence="1" type="ORF">FEM33_20435</name>
</gene>
<organism evidence="1 2">
    <name type="scientific">Dyadobacter flavalbus</name>
    <dbReference type="NCBI Taxonomy" id="2579942"/>
    <lineage>
        <taxon>Bacteria</taxon>
        <taxon>Pseudomonadati</taxon>
        <taxon>Bacteroidota</taxon>
        <taxon>Cytophagia</taxon>
        <taxon>Cytophagales</taxon>
        <taxon>Spirosomataceae</taxon>
        <taxon>Dyadobacter</taxon>
    </lineage>
</organism>
<comment type="caution">
    <text evidence="1">The sequence shown here is derived from an EMBL/GenBank/DDBJ whole genome shotgun (WGS) entry which is preliminary data.</text>
</comment>
<protein>
    <submittedName>
        <fullName evidence="1">Uncharacterized protein</fullName>
    </submittedName>
</protein>
<dbReference type="EMBL" id="VBSN01000059">
    <property type="protein sequence ID" value="KAA6437085.1"/>
    <property type="molecule type" value="Genomic_DNA"/>
</dbReference>
<proteinExistence type="predicted"/>
<dbReference type="Pfam" id="PF18928">
    <property type="entry name" value="DUF5677"/>
    <property type="match status" value="1"/>
</dbReference>
<reference evidence="1 2" key="1">
    <citation type="submission" date="2019-05" db="EMBL/GenBank/DDBJ databases">
        <authorList>
            <person name="Qu J.-H."/>
        </authorList>
    </citation>
    <scope>NUCLEOTIDE SEQUENCE [LARGE SCALE GENOMIC DNA]</scope>
    <source>
        <strain evidence="1 2">NS28</strain>
    </source>
</reference>
<name>A0A5M8QLR1_9BACT</name>